<keyword evidence="4 6" id="KW-1133">Transmembrane helix</keyword>
<gene>
    <name evidence="7" type="ORF">CPZ25_017930</name>
</gene>
<feature type="transmembrane region" description="Helical" evidence="6">
    <location>
        <begin position="245"/>
        <end position="268"/>
    </location>
</feature>
<dbReference type="PRINTS" id="PR00447">
    <property type="entry name" value="NATRESASSCMP"/>
</dbReference>
<proteinExistence type="predicted"/>
<feature type="transmembrane region" description="Helical" evidence="6">
    <location>
        <begin position="96"/>
        <end position="115"/>
    </location>
</feature>
<sequence length="419" mass="45358">MNRIRQWLQGGSHSEHKGGLEILKYIGPGLLVTVGFIDPGNWASNVAAGAEYGYSLLWMVTLSTIMLIILQHNAAHLGIATGYCMSEAASQYLPKWLSVPVLSTAVLATIATVMAEVLGGAIALEMLFSIPIKIGSILVTALALFLLLSNSYKKLERWIIGFVSLIGVSFLIEILMVHVDWGAAAVSWVKPSTPPGSMLVIMSVLGAVVMPHNLFLHSEIIQSRQWNTKEESVIKNQLKFEFTDTLVSMIIGWAINSAMILMAAATFYKAGFQVTELSQAADMLKPLVGPGASLLFAFALLLAGISSSVTAGMAGGTIVAGMFKEPYDIHDRHSQLGIIGIFLASLIIIFFVTDPFMGLVYSQMLLSIQLPITIFLQIYLTTSRKIMGKFANGRIDFTILLVVGLLVTALNIMLLVSSF</sequence>
<evidence type="ECO:0000256" key="4">
    <source>
        <dbReference type="ARBA" id="ARBA00022989"/>
    </source>
</evidence>
<dbReference type="Pfam" id="PF01566">
    <property type="entry name" value="Nramp"/>
    <property type="match status" value="1"/>
</dbReference>
<evidence type="ECO:0000256" key="6">
    <source>
        <dbReference type="SAM" id="Phobius"/>
    </source>
</evidence>
<feature type="transmembrane region" description="Helical" evidence="6">
    <location>
        <begin position="294"/>
        <end position="323"/>
    </location>
</feature>
<feature type="transmembrane region" description="Helical" evidence="6">
    <location>
        <begin position="57"/>
        <end position="84"/>
    </location>
</feature>
<feature type="transmembrane region" description="Helical" evidence="6">
    <location>
        <begin position="359"/>
        <end position="382"/>
    </location>
</feature>
<dbReference type="Proteomes" id="UP000218387">
    <property type="component" value="Chromosome"/>
</dbReference>
<name>A0A4P9CDZ5_EUBML</name>
<evidence type="ECO:0000256" key="2">
    <source>
        <dbReference type="ARBA" id="ARBA00022448"/>
    </source>
</evidence>
<dbReference type="PANTHER" id="PTHR11706">
    <property type="entry name" value="SOLUTE CARRIER PROTEIN FAMILY 11 MEMBER"/>
    <property type="match status" value="1"/>
</dbReference>
<evidence type="ECO:0000256" key="1">
    <source>
        <dbReference type="ARBA" id="ARBA00004141"/>
    </source>
</evidence>
<evidence type="ECO:0000256" key="3">
    <source>
        <dbReference type="ARBA" id="ARBA00022692"/>
    </source>
</evidence>
<feature type="transmembrane region" description="Helical" evidence="6">
    <location>
        <begin position="197"/>
        <end position="216"/>
    </location>
</feature>
<dbReference type="AlphaFoldDB" id="A0A4P9CDZ5"/>
<reference evidence="7 8" key="1">
    <citation type="submission" date="2018-05" db="EMBL/GenBank/DDBJ databases">
        <title>Genome comparison of Eubacterium sp.</title>
        <authorList>
            <person name="Feng Y."/>
            <person name="Sanchez-Andrea I."/>
            <person name="Stams A.J.M."/>
            <person name="De Vos W.M."/>
        </authorList>
    </citation>
    <scope>NUCLEOTIDE SEQUENCE [LARGE SCALE GENOMIC DNA]</scope>
    <source>
        <strain evidence="7 8">YI</strain>
    </source>
</reference>
<keyword evidence="3 6" id="KW-0812">Transmembrane</keyword>
<feature type="transmembrane region" description="Helical" evidence="6">
    <location>
        <begin position="121"/>
        <end position="146"/>
    </location>
</feature>
<feature type="transmembrane region" description="Helical" evidence="6">
    <location>
        <begin position="158"/>
        <end position="177"/>
    </location>
</feature>
<dbReference type="GO" id="GO:0005384">
    <property type="term" value="F:manganese ion transmembrane transporter activity"/>
    <property type="evidence" value="ECO:0007669"/>
    <property type="project" value="TreeGrafter"/>
</dbReference>
<evidence type="ECO:0000256" key="5">
    <source>
        <dbReference type="ARBA" id="ARBA00023136"/>
    </source>
</evidence>
<dbReference type="GO" id="GO:0034755">
    <property type="term" value="P:iron ion transmembrane transport"/>
    <property type="evidence" value="ECO:0007669"/>
    <property type="project" value="TreeGrafter"/>
</dbReference>
<keyword evidence="8" id="KW-1185">Reference proteome</keyword>
<keyword evidence="5 6" id="KW-0472">Membrane</keyword>
<dbReference type="EMBL" id="CP029487">
    <property type="protein sequence ID" value="QCT73111.1"/>
    <property type="molecule type" value="Genomic_DNA"/>
</dbReference>
<organism evidence="7 8">
    <name type="scientific">Eubacterium maltosivorans</name>
    <dbReference type="NCBI Taxonomy" id="2041044"/>
    <lineage>
        <taxon>Bacteria</taxon>
        <taxon>Bacillati</taxon>
        <taxon>Bacillota</taxon>
        <taxon>Clostridia</taxon>
        <taxon>Eubacteriales</taxon>
        <taxon>Eubacteriaceae</taxon>
        <taxon>Eubacterium</taxon>
    </lineage>
</organism>
<feature type="transmembrane region" description="Helical" evidence="6">
    <location>
        <begin position="394"/>
        <end position="416"/>
    </location>
</feature>
<comment type="subcellular location">
    <subcellularLocation>
        <location evidence="1">Membrane</location>
        <topology evidence="1">Multi-pass membrane protein</topology>
    </subcellularLocation>
</comment>
<dbReference type="GO" id="GO:0015086">
    <property type="term" value="F:cadmium ion transmembrane transporter activity"/>
    <property type="evidence" value="ECO:0007669"/>
    <property type="project" value="TreeGrafter"/>
</dbReference>
<feature type="transmembrane region" description="Helical" evidence="6">
    <location>
        <begin position="335"/>
        <end position="353"/>
    </location>
</feature>
<dbReference type="NCBIfam" id="NF037982">
    <property type="entry name" value="Nramp_1"/>
    <property type="match status" value="1"/>
</dbReference>
<keyword evidence="2" id="KW-0813">Transport</keyword>
<dbReference type="KEGG" id="emt:CPZ25_017930"/>
<dbReference type="GO" id="GO:0005886">
    <property type="term" value="C:plasma membrane"/>
    <property type="evidence" value="ECO:0007669"/>
    <property type="project" value="TreeGrafter"/>
</dbReference>
<feature type="transmembrane region" description="Helical" evidence="6">
    <location>
        <begin position="20"/>
        <end position="37"/>
    </location>
</feature>
<protein>
    <submittedName>
        <fullName evidence="7">Divalent metal cation transporter</fullName>
    </submittedName>
</protein>
<accession>A0A4P9CDZ5</accession>
<dbReference type="PANTHER" id="PTHR11706:SF33">
    <property type="entry name" value="NATURAL RESISTANCE-ASSOCIATED MACROPHAGE PROTEIN 2"/>
    <property type="match status" value="1"/>
</dbReference>
<evidence type="ECO:0000313" key="8">
    <source>
        <dbReference type="Proteomes" id="UP000218387"/>
    </source>
</evidence>
<evidence type="ECO:0000313" key="7">
    <source>
        <dbReference type="EMBL" id="QCT73111.1"/>
    </source>
</evidence>
<dbReference type="InterPro" id="IPR001046">
    <property type="entry name" value="NRAMP_fam"/>
</dbReference>
<dbReference type="RefSeq" id="WP_096919024.1">
    <property type="nucleotide sequence ID" value="NZ_CP029487.1"/>
</dbReference>